<reference evidence="1 2" key="1">
    <citation type="submission" date="2015-01" db="EMBL/GenBank/DDBJ databases">
        <title>Evolution of Trichinella species and genotypes.</title>
        <authorList>
            <person name="Korhonen P.K."/>
            <person name="Edoardo P."/>
            <person name="Giuseppe L.R."/>
            <person name="Gasser R.B."/>
        </authorList>
    </citation>
    <scope>NUCLEOTIDE SEQUENCE [LARGE SCALE GENOMIC DNA]</scope>
    <source>
        <strain evidence="1">ISS1029</strain>
    </source>
</reference>
<comment type="caution">
    <text evidence="1">The sequence shown here is derived from an EMBL/GenBank/DDBJ whole genome shotgun (WGS) entry which is preliminary data.</text>
</comment>
<dbReference type="Proteomes" id="UP000055024">
    <property type="component" value="Unassembled WGS sequence"/>
</dbReference>
<evidence type="ECO:0000313" key="1">
    <source>
        <dbReference type="EMBL" id="KRZ17682.1"/>
    </source>
</evidence>
<accession>A0A0V1I5N1</accession>
<dbReference type="AlphaFoldDB" id="A0A0V1I5N1"/>
<evidence type="ECO:0000313" key="2">
    <source>
        <dbReference type="Proteomes" id="UP000055024"/>
    </source>
</evidence>
<protein>
    <submittedName>
        <fullName evidence="1">Uncharacterized protein</fullName>
    </submittedName>
</protein>
<gene>
    <name evidence="1" type="ORF">T11_15013</name>
</gene>
<sequence length="80" mass="8911">MVEFCQQLGALQLKKKIDRGRGSCGLSGKDVSKIYDPKFRMSEGSSMACAVESVSGEPEMSIRLPQYQLPKFDLTGFKEF</sequence>
<keyword evidence="2" id="KW-1185">Reference proteome</keyword>
<dbReference type="EMBL" id="JYDP01000006">
    <property type="protein sequence ID" value="KRZ17682.1"/>
    <property type="molecule type" value="Genomic_DNA"/>
</dbReference>
<organism evidence="1 2">
    <name type="scientific">Trichinella zimbabwensis</name>
    <dbReference type="NCBI Taxonomy" id="268475"/>
    <lineage>
        <taxon>Eukaryota</taxon>
        <taxon>Metazoa</taxon>
        <taxon>Ecdysozoa</taxon>
        <taxon>Nematoda</taxon>
        <taxon>Enoplea</taxon>
        <taxon>Dorylaimia</taxon>
        <taxon>Trichinellida</taxon>
        <taxon>Trichinellidae</taxon>
        <taxon>Trichinella</taxon>
    </lineage>
</organism>
<name>A0A0V1I5N1_9BILA</name>
<proteinExistence type="predicted"/>